<dbReference type="AlphaFoldDB" id="A0A6C0LYV5"/>
<accession>A0A6C0LYV5</accession>
<proteinExistence type="predicted"/>
<dbReference type="EMBL" id="MN740570">
    <property type="protein sequence ID" value="QHU34442.1"/>
    <property type="molecule type" value="Genomic_DNA"/>
</dbReference>
<name>A0A6C0LYV5_9ZZZZ</name>
<sequence>MTTDTIHRHFTRSKTSMAPSVYLTRLQENIRNEVSQQIAQQILDQQPQQTPQQMHHYNTRLQVNKNTDIDFDEASRAWRANKHCHSEGTFTYRENDLFDM</sequence>
<reference evidence="1" key="1">
    <citation type="journal article" date="2020" name="Nature">
        <title>Giant virus diversity and host interactions through global metagenomics.</title>
        <authorList>
            <person name="Schulz F."/>
            <person name="Roux S."/>
            <person name="Paez-Espino D."/>
            <person name="Jungbluth S."/>
            <person name="Walsh D.A."/>
            <person name="Denef V.J."/>
            <person name="McMahon K.D."/>
            <person name="Konstantinidis K.T."/>
            <person name="Eloe-Fadrosh E.A."/>
            <person name="Kyrpides N.C."/>
            <person name="Woyke T."/>
        </authorList>
    </citation>
    <scope>NUCLEOTIDE SEQUENCE</scope>
    <source>
        <strain evidence="1">GVMAG-S-1016713-123</strain>
    </source>
</reference>
<evidence type="ECO:0000313" key="1">
    <source>
        <dbReference type="EMBL" id="QHU34442.1"/>
    </source>
</evidence>
<organism evidence="1">
    <name type="scientific">viral metagenome</name>
    <dbReference type="NCBI Taxonomy" id="1070528"/>
    <lineage>
        <taxon>unclassified sequences</taxon>
        <taxon>metagenomes</taxon>
        <taxon>organismal metagenomes</taxon>
    </lineage>
</organism>
<protein>
    <submittedName>
        <fullName evidence="1">Uncharacterized protein</fullName>
    </submittedName>
</protein>